<organism evidence="2 3">
    <name type="scientific">SAR86 cluster bacterium</name>
    <dbReference type="NCBI Taxonomy" id="2030880"/>
    <lineage>
        <taxon>Bacteria</taxon>
        <taxon>Pseudomonadati</taxon>
        <taxon>Pseudomonadota</taxon>
        <taxon>Gammaproteobacteria</taxon>
        <taxon>SAR86 cluster</taxon>
    </lineage>
</organism>
<dbReference type="Proteomes" id="UP000585327">
    <property type="component" value="Unassembled WGS sequence"/>
</dbReference>
<dbReference type="AlphaFoldDB" id="A0A838YKS6"/>
<evidence type="ECO:0000313" key="3">
    <source>
        <dbReference type="Proteomes" id="UP000585327"/>
    </source>
</evidence>
<evidence type="ECO:0000256" key="1">
    <source>
        <dbReference type="SAM" id="MobiDB-lite"/>
    </source>
</evidence>
<name>A0A838YKS6_9GAMM</name>
<evidence type="ECO:0000313" key="2">
    <source>
        <dbReference type="EMBL" id="MBA4724170.1"/>
    </source>
</evidence>
<feature type="region of interest" description="Disordered" evidence="1">
    <location>
        <begin position="27"/>
        <end position="51"/>
    </location>
</feature>
<gene>
    <name evidence="2" type="ORF">H2021_03020</name>
</gene>
<protein>
    <submittedName>
        <fullName evidence="2">Uncharacterized protein</fullName>
    </submittedName>
</protein>
<accession>A0A838YKS6</accession>
<dbReference type="EMBL" id="JACETM010000027">
    <property type="protein sequence ID" value="MBA4724170.1"/>
    <property type="molecule type" value="Genomic_DNA"/>
</dbReference>
<reference evidence="2 3" key="1">
    <citation type="submission" date="2020-06" db="EMBL/GenBank/DDBJ databases">
        <title>Dysbiosis in marine aquaculture revealed through microbiome analysis: reverse ecology for environmental sustainability.</title>
        <authorList>
            <person name="Haro-Moreno J.M."/>
            <person name="Coutinho F.H."/>
            <person name="Zaragoza-Solas A."/>
            <person name="Picazo A."/>
            <person name="Almagro-Moreno S."/>
            <person name="Lopez-Perez M."/>
        </authorList>
    </citation>
    <scope>NUCLEOTIDE SEQUENCE [LARGE SCALE GENOMIC DNA]</scope>
    <source>
        <strain evidence="2">MCMED-G42</strain>
    </source>
</reference>
<comment type="caution">
    <text evidence="2">The sequence shown here is derived from an EMBL/GenBank/DDBJ whole genome shotgun (WGS) entry which is preliminary data.</text>
</comment>
<feature type="non-terminal residue" evidence="2">
    <location>
        <position position="85"/>
    </location>
</feature>
<dbReference type="PROSITE" id="PS51257">
    <property type="entry name" value="PROKAR_LIPOPROTEIN"/>
    <property type="match status" value="1"/>
</dbReference>
<sequence>MNEQTIKKKLNLVLLFALIFISGCGGGGGSATTPDEPDPIPSPNSSVPSCSNYSSIENTQYCLFTKDGLTREFYIYVPSSYSEYI</sequence>
<proteinExistence type="predicted"/>